<evidence type="ECO:0000313" key="2">
    <source>
        <dbReference type="EMBL" id="TEB21373.1"/>
    </source>
</evidence>
<feature type="domain" description="BTB" evidence="1">
    <location>
        <begin position="23"/>
        <end position="132"/>
    </location>
</feature>
<comment type="caution">
    <text evidence="2">The sequence shown here is derived from an EMBL/GenBank/DDBJ whole genome shotgun (WGS) entry which is preliminary data.</text>
</comment>
<name>A0A4Y7SHP5_COPMI</name>
<reference evidence="2 3" key="1">
    <citation type="journal article" date="2019" name="Nat. Ecol. Evol.">
        <title>Megaphylogeny resolves global patterns of mushroom evolution.</title>
        <authorList>
            <person name="Varga T."/>
            <person name="Krizsan K."/>
            <person name="Foldi C."/>
            <person name="Dima B."/>
            <person name="Sanchez-Garcia M."/>
            <person name="Sanchez-Ramirez S."/>
            <person name="Szollosi G.J."/>
            <person name="Szarkandi J.G."/>
            <person name="Papp V."/>
            <person name="Albert L."/>
            <person name="Andreopoulos W."/>
            <person name="Angelini C."/>
            <person name="Antonin V."/>
            <person name="Barry K.W."/>
            <person name="Bougher N.L."/>
            <person name="Buchanan P."/>
            <person name="Buyck B."/>
            <person name="Bense V."/>
            <person name="Catcheside P."/>
            <person name="Chovatia M."/>
            <person name="Cooper J."/>
            <person name="Damon W."/>
            <person name="Desjardin D."/>
            <person name="Finy P."/>
            <person name="Geml J."/>
            <person name="Haridas S."/>
            <person name="Hughes K."/>
            <person name="Justo A."/>
            <person name="Karasinski D."/>
            <person name="Kautmanova I."/>
            <person name="Kiss B."/>
            <person name="Kocsube S."/>
            <person name="Kotiranta H."/>
            <person name="LaButti K.M."/>
            <person name="Lechner B.E."/>
            <person name="Liimatainen K."/>
            <person name="Lipzen A."/>
            <person name="Lukacs Z."/>
            <person name="Mihaltcheva S."/>
            <person name="Morgado L.N."/>
            <person name="Niskanen T."/>
            <person name="Noordeloos M.E."/>
            <person name="Ohm R.A."/>
            <person name="Ortiz-Santana B."/>
            <person name="Ovrebo C."/>
            <person name="Racz N."/>
            <person name="Riley R."/>
            <person name="Savchenko A."/>
            <person name="Shiryaev A."/>
            <person name="Soop K."/>
            <person name="Spirin V."/>
            <person name="Szebenyi C."/>
            <person name="Tomsovsky M."/>
            <person name="Tulloss R.E."/>
            <person name="Uehling J."/>
            <person name="Grigoriev I.V."/>
            <person name="Vagvolgyi C."/>
            <person name="Papp T."/>
            <person name="Martin F.M."/>
            <person name="Miettinen O."/>
            <person name="Hibbett D.S."/>
            <person name="Nagy L.G."/>
        </authorList>
    </citation>
    <scope>NUCLEOTIDE SEQUENCE [LARGE SCALE GENOMIC DNA]</scope>
    <source>
        <strain evidence="2 3">FP101781</strain>
    </source>
</reference>
<dbReference type="STRING" id="71717.A0A4Y7SHP5"/>
<dbReference type="SMART" id="SM00225">
    <property type="entry name" value="BTB"/>
    <property type="match status" value="1"/>
</dbReference>
<sequence length="330" mass="36945">MSVPPPPREDLTVVNEDDESKWELVVFQVETRVFHSFRHVFTNTSEVFRDMFLLPPGQSDEGTSREKPIVLHGCVENDFASLMKVLHPEQIHVVDSKFDLSEHEWLGVLQLATMWEMKEIRELCVQSMFQKQVDIAPLKLAILAQQFRVRSWFLRAVRDILIGTIRPSTETLISSLGVSMTCRIMDLQMCTLAGVFGVPPGSSKAGSPRALVRLDRLRCGVCRAALFTQPRTCPGVGCQRVHSLEADACTAYVLASAVLMLQSDDALGFSVSTSSVGCIFCDRQLCAMVSCPECYSLASDTNRIFIGYTYSIVERAVEDAFKEELKDYDL</sequence>
<dbReference type="InterPro" id="IPR011333">
    <property type="entry name" value="SKP1/BTB/POZ_sf"/>
</dbReference>
<gene>
    <name evidence="2" type="ORF">FA13DRAFT_1741950</name>
</gene>
<dbReference type="EMBL" id="QPFP01000112">
    <property type="protein sequence ID" value="TEB21373.1"/>
    <property type="molecule type" value="Genomic_DNA"/>
</dbReference>
<dbReference type="AlphaFoldDB" id="A0A4Y7SHP5"/>
<dbReference type="InterPro" id="IPR000210">
    <property type="entry name" value="BTB/POZ_dom"/>
</dbReference>
<dbReference type="Gene3D" id="3.30.710.10">
    <property type="entry name" value="Potassium Channel Kv1.1, Chain A"/>
    <property type="match status" value="1"/>
</dbReference>
<dbReference type="SUPFAM" id="SSF54695">
    <property type="entry name" value="POZ domain"/>
    <property type="match status" value="1"/>
</dbReference>
<proteinExistence type="predicted"/>
<organism evidence="2 3">
    <name type="scientific">Coprinellus micaceus</name>
    <name type="common">Glistening ink-cap mushroom</name>
    <name type="synonym">Coprinus micaceus</name>
    <dbReference type="NCBI Taxonomy" id="71717"/>
    <lineage>
        <taxon>Eukaryota</taxon>
        <taxon>Fungi</taxon>
        <taxon>Dikarya</taxon>
        <taxon>Basidiomycota</taxon>
        <taxon>Agaricomycotina</taxon>
        <taxon>Agaricomycetes</taxon>
        <taxon>Agaricomycetidae</taxon>
        <taxon>Agaricales</taxon>
        <taxon>Agaricineae</taxon>
        <taxon>Psathyrellaceae</taxon>
        <taxon>Coprinellus</taxon>
    </lineage>
</organism>
<keyword evidence="3" id="KW-1185">Reference proteome</keyword>
<evidence type="ECO:0000313" key="3">
    <source>
        <dbReference type="Proteomes" id="UP000298030"/>
    </source>
</evidence>
<evidence type="ECO:0000259" key="1">
    <source>
        <dbReference type="SMART" id="SM00225"/>
    </source>
</evidence>
<dbReference type="Pfam" id="PF00651">
    <property type="entry name" value="BTB"/>
    <property type="match status" value="1"/>
</dbReference>
<dbReference type="Proteomes" id="UP000298030">
    <property type="component" value="Unassembled WGS sequence"/>
</dbReference>
<accession>A0A4Y7SHP5</accession>
<protein>
    <recommendedName>
        <fullName evidence="1">BTB domain-containing protein</fullName>
    </recommendedName>
</protein>
<dbReference type="OrthoDB" id="3193844at2759"/>